<dbReference type="RefSeq" id="WP_166950119.1">
    <property type="nucleotide sequence ID" value="NZ_JAASQI010000002.1"/>
</dbReference>
<dbReference type="NCBIfam" id="NF041259">
    <property type="entry name" value="mono_DmmA_fam"/>
    <property type="match status" value="1"/>
</dbReference>
<dbReference type="Proteomes" id="UP001429580">
    <property type="component" value="Unassembled WGS sequence"/>
</dbReference>
<evidence type="ECO:0000256" key="3">
    <source>
        <dbReference type="ARBA" id="ARBA00022723"/>
    </source>
</evidence>
<keyword evidence="1" id="KW-0285">Flavoprotein</keyword>
<evidence type="ECO:0000259" key="8">
    <source>
        <dbReference type="Pfam" id="PF22290"/>
    </source>
</evidence>
<evidence type="ECO:0000256" key="5">
    <source>
        <dbReference type="ARBA" id="ARBA00023004"/>
    </source>
</evidence>
<keyword evidence="10" id="KW-1185">Reference proteome</keyword>
<reference evidence="9 10" key="1">
    <citation type="submission" date="2020-03" db="EMBL/GenBank/DDBJ databases">
        <title>Genomic Encyclopedia of Type Strains, Phase IV (KMG-IV): sequencing the most valuable type-strain genomes for metagenomic binning, comparative biology and taxonomic classification.</title>
        <authorList>
            <person name="Goeker M."/>
        </authorList>
    </citation>
    <scope>NUCLEOTIDE SEQUENCE [LARGE SCALE GENOMIC DNA]</scope>
    <source>
        <strain evidence="9 10">DSM 103870</strain>
    </source>
</reference>
<dbReference type="InterPro" id="IPR054582">
    <property type="entry name" value="DmmA-like_N"/>
</dbReference>
<dbReference type="Pfam" id="PF22289">
    <property type="entry name" value="DmmA-like_C"/>
    <property type="match status" value="1"/>
</dbReference>
<evidence type="ECO:0000256" key="6">
    <source>
        <dbReference type="ARBA" id="ARBA00023014"/>
    </source>
</evidence>
<proteinExistence type="predicted"/>
<dbReference type="Pfam" id="PF22290">
    <property type="entry name" value="DmmA-like_N"/>
    <property type="match status" value="1"/>
</dbReference>
<dbReference type="InterPro" id="IPR048037">
    <property type="entry name" value="DmmA-like_C"/>
</dbReference>
<evidence type="ECO:0000256" key="4">
    <source>
        <dbReference type="ARBA" id="ARBA00023002"/>
    </source>
</evidence>
<dbReference type="EMBL" id="JAASQI010000002">
    <property type="protein sequence ID" value="NIJ57526.1"/>
    <property type="molecule type" value="Genomic_DNA"/>
</dbReference>
<keyword evidence="5" id="KW-0408">Iron</keyword>
<feature type="domain" description="Dimethylamine monooxygenase subunit DmmA-like N-terminal" evidence="8">
    <location>
        <begin position="5"/>
        <end position="126"/>
    </location>
</feature>
<evidence type="ECO:0000313" key="10">
    <source>
        <dbReference type="Proteomes" id="UP001429580"/>
    </source>
</evidence>
<organism evidence="9 10">
    <name type="scientific">Pseudochelatococcus lubricantis</name>
    <dbReference type="NCBI Taxonomy" id="1538102"/>
    <lineage>
        <taxon>Bacteria</taxon>
        <taxon>Pseudomonadati</taxon>
        <taxon>Pseudomonadota</taxon>
        <taxon>Alphaproteobacteria</taxon>
        <taxon>Hyphomicrobiales</taxon>
        <taxon>Chelatococcaceae</taxon>
        <taxon>Pseudochelatococcus</taxon>
    </lineage>
</organism>
<feature type="domain" description="Dimethylamine monooxygenase subunit DmmA-like C-terminal" evidence="7">
    <location>
        <begin position="140"/>
        <end position="183"/>
    </location>
</feature>
<evidence type="ECO:0000256" key="1">
    <source>
        <dbReference type="ARBA" id="ARBA00022630"/>
    </source>
</evidence>
<evidence type="ECO:0000313" key="9">
    <source>
        <dbReference type="EMBL" id="NIJ57526.1"/>
    </source>
</evidence>
<evidence type="ECO:0000256" key="2">
    <source>
        <dbReference type="ARBA" id="ARBA00022714"/>
    </source>
</evidence>
<keyword evidence="3" id="KW-0479">Metal-binding</keyword>
<gene>
    <name evidence="9" type="ORF">FHS82_001352</name>
</gene>
<comment type="caution">
    <text evidence="9">The sequence shown here is derived from an EMBL/GenBank/DDBJ whole genome shotgun (WGS) entry which is preliminary data.</text>
</comment>
<accession>A0ABX0UX62</accession>
<name>A0ABX0UX62_9HYPH</name>
<keyword evidence="2" id="KW-0001">2Fe-2S</keyword>
<keyword evidence="6" id="KW-0411">Iron-sulfur</keyword>
<sequence>MLVEGITSRPVHGGIQVDLFARRHFFALEGEGALALLAQAPALDEAFFDRCEVLYAAADAAGRGYDEALARLKPDLFRQTPTVETLLFRLRGCLSRATMGTRLYVAGGEGFIGRCMNVAAGFGMDAGTVLTEHRGSAARRVQCVHCKGITEDVSESPFACSHCGLNLLVRDHYSKRLGAFQGVCIDAEEPVSASRTPEEVFQ</sequence>
<evidence type="ECO:0000259" key="7">
    <source>
        <dbReference type="Pfam" id="PF22289"/>
    </source>
</evidence>
<protein>
    <submittedName>
        <fullName evidence="9">RNA-binding Zn-ribbon protein involved in translation (DUF1610 family)</fullName>
    </submittedName>
</protein>
<keyword evidence="4" id="KW-0560">Oxidoreductase</keyword>